<dbReference type="InterPro" id="IPR035965">
    <property type="entry name" value="PAS-like_dom_sf"/>
</dbReference>
<dbReference type="Gene3D" id="3.30.450.20">
    <property type="entry name" value="PAS domain"/>
    <property type="match status" value="1"/>
</dbReference>
<reference evidence="2" key="2">
    <citation type="submission" date="2021-08" db="EMBL/GenBank/DDBJ databases">
        <authorList>
            <person name="Tani A."/>
            <person name="Ola A."/>
            <person name="Ogura Y."/>
            <person name="Katsura K."/>
            <person name="Hayashi T."/>
        </authorList>
    </citation>
    <scope>NUCLEOTIDE SEQUENCE</scope>
    <source>
        <strain evidence="2">NBRC 15686</strain>
    </source>
</reference>
<dbReference type="Proteomes" id="UP001055039">
    <property type="component" value="Unassembled WGS sequence"/>
</dbReference>
<gene>
    <name evidence="2" type="ORF">LNAOJCKE_3687</name>
</gene>
<organism evidence="2 3">
    <name type="scientific">Methylorubrum aminovorans</name>
    <dbReference type="NCBI Taxonomy" id="269069"/>
    <lineage>
        <taxon>Bacteria</taxon>
        <taxon>Pseudomonadati</taxon>
        <taxon>Pseudomonadota</taxon>
        <taxon>Alphaproteobacteria</taxon>
        <taxon>Hyphomicrobiales</taxon>
        <taxon>Methylobacteriaceae</taxon>
        <taxon>Methylorubrum</taxon>
    </lineage>
</organism>
<feature type="domain" description="PAS fold-3" evidence="1">
    <location>
        <begin position="58"/>
        <end position="115"/>
    </location>
</feature>
<name>A0ABQ4UHJ1_9HYPH</name>
<evidence type="ECO:0000259" key="1">
    <source>
        <dbReference type="Pfam" id="PF08447"/>
    </source>
</evidence>
<reference evidence="2" key="1">
    <citation type="journal article" date="2021" name="Front. Microbiol.">
        <title>Comprehensive Comparative Genomics and Phenotyping of Methylobacterium Species.</title>
        <authorList>
            <person name="Alessa O."/>
            <person name="Ogura Y."/>
            <person name="Fujitani Y."/>
            <person name="Takami H."/>
            <person name="Hayashi T."/>
            <person name="Sahin N."/>
            <person name="Tani A."/>
        </authorList>
    </citation>
    <scope>NUCLEOTIDE SEQUENCE</scope>
    <source>
        <strain evidence="2">NBRC 15686</strain>
    </source>
</reference>
<comment type="caution">
    <text evidence="2">The sequence shown here is derived from an EMBL/GenBank/DDBJ whole genome shotgun (WGS) entry which is preliminary data.</text>
</comment>
<dbReference type="SUPFAM" id="SSF55785">
    <property type="entry name" value="PYP-like sensor domain (PAS domain)"/>
    <property type="match status" value="1"/>
</dbReference>
<evidence type="ECO:0000313" key="3">
    <source>
        <dbReference type="Proteomes" id="UP001055039"/>
    </source>
</evidence>
<dbReference type="EMBL" id="BPRC01000014">
    <property type="protein sequence ID" value="GJE66468.1"/>
    <property type="molecule type" value="Genomic_DNA"/>
</dbReference>
<dbReference type="InterPro" id="IPR013655">
    <property type="entry name" value="PAS_fold_3"/>
</dbReference>
<protein>
    <recommendedName>
        <fullName evidence="1">PAS fold-3 domain-containing protein</fullName>
    </recommendedName>
</protein>
<sequence>MPYDTGRYWLGSLPDTSIASQVGAWETDLRNDRTVADAITAGLFNLDPWQAAIGLPLADYAEAILPADREEFFTNIDRVSEHGGLFVGEYRVCSAASGVRWVLARGYYERDDSTGDVVGRGIVVNTTESKLKRPVGDRAFFILHRNEPPLERLAACALQARRTIDEVGEHEKPALRPAVDALLWAVGRVLAKRGCF</sequence>
<dbReference type="RefSeq" id="WP_108939113.1">
    <property type="nucleotide sequence ID" value="NZ_BSUX01000001.1"/>
</dbReference>
<dbReference type="Pfam" id="PF08447">
    <property type="entry name" value="PAS_3"/>
    <property type="match status" value="1"/>
</dbReference>
<proteinExistence type="predicted"/>
<accession>A0ABQ4UHJ1</accession>
<evidence type="ECO:0000313" key="2">
    <source>
        <dbReference type="EMBL" id="GJE66468.1"/>
    </source>
</evidence>
<keyword evidence="3" id="KW-1185">Reference proteome</keyword>